<dbReference type="Proteomes" id="UP001060085">
    <property type="component" value="Linkage Group LG07"/>
</dbReference>
<accession>A0ACC0A3A5</accession>
<name>A0ACC0A3A5_CATRO</name>
<reference evidence="2" key="1">
    <citation type="journal article" date="2023" name="Nat. Plants">
        <title>Single-cell RNA sequencing provides a high-resolution roadmap for understanding the multicellular compartmentation of specialized metabolism.</title>
        <authorList>
            <person name="Sun S."/>
            <person name="Shen X."/>
            <person name="Li Y."/>
            <person name="Li Y."/>
            <person name="Wang S."/>
            <person name="Li R."/>
            <person name="Zhang H."/>
            <person name="Shen G."/>
            <person name="Guo B."/>
            <person name="Wei J."/>
            <person name="Xu J."/>
            <person name="St-Pierre B."/>
            <person name="Chen S."/>
            <person name="Sun C."/>
        </authorList>
    </citation>
    <scope>NUCLEOTIDE SEQUENCE [LARGE SCALE GENOMIC DNA]</scope>
</reference>
<evidence type="ECO:0000313" key="1">
    <source>
        <dbReference type="EMBL" id="KAI5655241.1"/>
    </source>
</evidence>
<evidence type="ECO:0000313" key="2">
    <source>
        <dbReference type="Proteomes" id="UP001060085"/>
    </source>
</evidence>
<keyword evidence="2" id="KW-1185">Reference proteome</keyword>
<organism evidence="1 2">
    <name type="scientific">Catharanthus roseus</name>
    <name type="common">Madagascar periwinkle</name>
    <name type="synonym">Vinca rosea</name>
    <dbReference type="NCBI Taxonomy" id="4058"/>
    <lineage>
        <taxon>Eukaryota</taxon>
        <taxon>Viridiplantae</taxon>
        <taxon>Streptophyta</taxon>
        <taxon>Embryophyta</taxon>
        <taxon>Tracheophyta</taxon>
        <taxon>Spermatophyta</taxon>
        <taxon>Magnoliopsida</taxon>
        <taxon>eudicotyledons</taxon>
        <taxon>Gunneridae</taxon>
        <taxon>Pentapetalae</taxon>
        <taxon>asterids</taxon>
        <taxon>lamiids</taxon>
        <taxon>Gentianales</taxon>
        <taxon>Apocynaceae</taxon>
        <taxon>Rauvolfioideae</taxon>
        <taxon>Vinceae</taxon>
        <taxon>Catharanthinae</taxon>
        <taxon>Catharanthus</taxon>
    </lineage>
</organism>
<gene>
    <name evidence="1" type="ORF">M9H77_32428</name>
</gene>
<protein>
    <submittedName>
        <fullName evidence="1">Uncharacterized protein</fullName>
    </submittedName>
</protein>
<dbReference type="EMBL" id="CM044707">
    <property type="protein sequence ID" value="KAI5655241.1"/>
    <property type="molecule type" value="Genomic_DNA"/>
</dbReference>
<comment type="caution">
    <text evidence="1">The sequence shown here is derived from an EMBL/GenBank/DDBJ whole genome shotgun (WGS) entry which is preliminary data.</text>
</comment>
<proteinExistence type="predicted"/>
<sequence length="152" mass="16300">MAEIEQPQSEQPSSIETAENANKKGVGSISFSIWPPTQRTRDAVINRLIETLSSPSVLSKRYGVLPHDEASEAAKRIEEEAFAAAGASASSDDDGIEILQVYSKEISRRMLDTVKSRSAPVDTQSSALEKKPEEEAAAAGDGHNEEASAVEN</sequence>